<evidence type="ECO:0000313" key="2">
    <source>
        <dbReference type="EMBL" id="KAA8520635.1"/>
    </source>
</evidence>
<sequence length="85" mass="9044">MDDDKKLSDGGHGGKPDNTQQSLGTEDVDEALKRCLEQNKGDNTKCKSLVEAFKSPSSPPPPPPPSSSKKPVTPLRLRSGSLTDV</sequence>
<feature type="compositionally biased region" description="Pro residues" evidence="1">
    <location>
        <begin position="57"/>
        <end position="66"/>
    </location>
</feature>
<organism evidence="2 3">
    <name type="scientific">Nyssa sinensis</name>
    <dbReference type="NCBI Taxonomy" id="561372"/>
    <lineage>
        <taxon>Eukaryota</taxon>
        <taxon>Viridiplantae</taxon>
        <taxon>Streptophyta</taxon>
        <taxon>Embryophyta</taxon>
        <taxon>Tracheophyta</taxon>
        <taxon>Spermatophyta</taxon>
        <taxon>Magnoliopsida</taxon>
        <taxon>eudicotyledons</taxon>
        <taxon>Gunneridae</taxon>
        <taxon>Pentapetalae</taxon>
        <taxon>asterids</taxon>
        <taxon>Cornales</taxon>
        <taxon>Nyssaceae</taxon>
        <taxon>Nyssa</taxon>
    </lineage>
</organism>
<dbReference type="EMBL" id="CM018049">
    <property type="protein sequence ID" value="KAA8520635.1"/>
    <property type="molecule type" value="Genomic_DNA"/>
</dbReference>
<accession>A0A5J4ZPN6</accession>
<dbReference type="PANTHER" id="PTHR36856">
    <property type="entry name" value="OS07G0175200 PROTEIN"/>
    <property type="match status" value="1"/>
</dbReference>
<dbReference type="PANTHER" id="PTHR36856:SF2">
    <property type="match status" value="1"/>
</dbReference>
<feature type="region of interest" description="Disordered" evidence="1">
    <location>
        <begin position="1"/>
        <end position="31"/>
    </location>
</feature>
<dbReference type="AlphaFoldDB" id="A0A5J4ZPN6"/>
<protein>
    <submittedName>
        <fullName evidence="2">Uncharacterized protein</fullName>
    </submittedName>
</protein>
<reference evidence="2 3" key="1">
    <citation type="submission" date="2019-09" db="EMBL/GenBank/DDBJ databases">
        <title>A chromosome-level genome assembly of the Chinese tupelo Nyssa sinensis.</title>
        <authorList>
            <person name="Yang X."/>
            <person name="Kang M."/>
            <person name="Yang Y."/>
            <person name="Xiong H."/>
            <person name="Wang M."/>
            <person name="Zhang Z."/>
            <person name="Wang Z."/>
            <person name="Wu H."/>
            <person name="Ma T."/>
            <person name="Liu J."/>
            <person name="Xi Z."/>
        </authorList>
    </citation>
    <scope>NUCLEOTIDE SEQUENCE [LARGE SCALE GENOMIC DNA]</scope>
    <source>
        <strain evidence="2">J267</strain>
        <tissue evidence="2">Leaf</tissue>
    </source>
</reference>
<evidence type="ECO:0000313" key="3">
    <source>
        <dbReference type="Proteomes" id="UP000325577"/>
    </source>
</evidence>
<feature type="region of interest" description="Disordered" evidence="1">
    <location>
        <begin position="52"/>
        <end position="85"/>
    </location>
</feature>
<name>A0A5J4ZPN6_9ASTE</name>
<proteinExistence type="predicted"/>
<keyword evidence="3" id="KW-1185">Reference proteome</keyword>
<gene>
    <name evidence="2" type="ORF">F0562_014890</name>
</gene>
<feature type="compositionally biased region" description="Basic and acidic residues" evidence="1">
    <location>
        <begin position="1"/>
        <end position="15"/>
    </location>
</feature>
<dbReference type="Proteomes" id="UP000325577">
    <property type="component" value="Linkage Group LG6"/>
</dbReference>
<evidence type="ECO:0000256" key="1">
    <source>
        <dbReference type="SAM" id="MobiDB-lite"/>
    </source>
</evidence>